<evidence type="ECO:0000256" key="6">
    <source>
        <dbReference type="ARBA" id="ARBA00024338"/>
    </source>
</evidence>
<evidence type="ECO:0000256" key="7">
    <source>
        <dbReference type="SAM" id="Phobius"/>
    </source>
</evidence>
<dbReference type="PANTHER" id="PTHR23505">
    <property type="entry name" value="SPINSTER"/>
    <property type="match status" value="1"/>
</dbReference>
<name>I0YJV0_COCSC</name>
<feature type="transmembrane region" description="Helical" evidence="7">
    <location>
        <begin position="461"/>
        <end position="484"/>
    </location>
</feature>
<feature type="transmembrane region" description="Helical" evidence="7">
    <location>
        <begin position="285"/>
        <end position="305"/>
    </location>
</feature>
<reference evidence="9 10" key="1">
    <citation type="journal article" date="2012" name="Genome Biol.">
        <title>The genome of the polar eukaryotic microalga coccomyxa subellipsoidea reveals traits of cold adaptation.</title>
        <authorList>
            <person name="Blanc G."/>
            <person name="Agarkova I."/>
            <person name="Grimwood J."/>
            <person name="Kuo A."/>
            <person name="Brueggeman A."/>
            <person name="Dunigan D."/>
            <person name="Gurnon J."/>
            <person name="Ladunga I."/>
            <person name="Lindquist E."/>
            <person name="Lucas S."/>
            <person name="Pangilinan J."/>
            <person name="Proschold T."/>
            <person name="Salamov A."/>
            <person name="Schmutz J."/>
            <person name="Weeks D."/>
            <person name="Yamada T."/>
            <person name="Claverie J.M."/>
            <person name="Grigoriev I."/>
            <person name="Van Etten J."/>
            <person name="Lomsadze A."/>
            <person name="Borodovsky M."/>
        </authorList>
    </citation>
    <scope>NUCLEOTIDE SEQUENCE [LARGE SCALE GENOMIC DNA]</scope>
    <source>
        <strain evidence="9 10">C-169</strain>
    </source>
</reference>
<dbReference type="Proteomes" id="UP000007264">
    <property type="component" value="Unassembled WGS sequence"/>
</dbReference>
<feature type="transmembrane region" description="Helical" evidence="7">
    <location>
        <begin position="100"/>
        <end position="117"/>
    </location>
</feature>
<feature type="transmembrane region" description="Helical" evidence="7">
    <location>
        <begin position="411"/>
        <end position="433"/>
    </location>
</feature>
<evidence type="ECO:0000256" key="3">
    <source>
        <dbReference type="ARBA" id="ARBA00022692"/>
    </source>
</evidence>
<evidence type="ECO:0000256" key="5">
    <source>
        <dbReference type="ARBA" id="ARBA00023136"/>
    </source>
</evidence>
<dbReference type="InterPro" id="IPR036259">
    <property type="entry name" value="MFS_trans_sf"/>
</dbReference>
<feature type="transmembrane region" description="Helical" evidence="7">
    <location>
        <begin position="245"/>
        <end position="265"/>
    </location>
</feature>
<feature type="domain" description="Major facilitator superfamily (MFS) profile" evidence="8">
    <location>
        <begin position="33"/>
        <end position="484"/>
    </location>
</feature>
<dbReference type="PANTHER" id="PTHR23505:SF79">
    <property type="entry name" value="PROTEIN SPINSTER"/>
    <property type="match status" value="1"/>
</dbReference>
<comment type="caution">
    <text evidence="9">The sequence shown here is derived from an EMBL/GenBank/DDBJ whole genome shotgun (WGS) entry which is preliminary data.</text>
</comment>
<feature type="transmembrane region" description="Helical" evidence="7">
    <location>
        <begin position="317"/>
        <end position="338"/>
    </location>
</feature>
<gene>
    <name evidence="9" type="ORF">COCSUDRAFT_68148</name>
</gene>
<dbReference type="Pfam" id="PF07690">
    <property type="entry name" value="MFS_1"/>
    <property type="match status" value="1"/>
</dbReference>
<dbReference type="InterPro" id="IPR011701">
    <property type="entry name" value="MFS"/>
</dbReference>
<keyword evidence="2" id="KW-0813">Transport</keyword>
<keyword evidence="10" id="KW-1185">Reference proteome</keyword>
<dbReference type="InterPro" id="IPR020846">
    <property type="entry name" value="MFS_dom"/>
</dbReference>
<dbReference type="GO" id="GO:0022857">
    <property type="term" value="F:transmembrane transporter activity"/>
    <property type="evidence" value="ECO:0007669"/>
    <property type="project" value="InterPro"/>
</dbReference>
<evidence type="ECO:0000313" key="9">
    <source>
        <dbReference type="EMBL" id="EIE18669.1"/>
    </source>
</evidence>
<feature type="transmembrane region" description="Helical" evidence="7">
    <location>
        <begin position="29"/>
        <end position="54"/>
    </location>
</feature>
<feature type="transmembrane region" description="Helical" evidence="7">
    <location>
        <begin position="160"/>
        <end position="182"/>
    </location>
</feature>
<comment type="subcellular location">
    <subcellularLocation>
        <location evidence="1">Membrane</location>
        <topology evidence="1">Multi-pass membrane protein</topology>
    </subcellularLocation>
</comment>
<feature type="transmembrane region" description="Helical" evidence="7">
    <location>
        <begin position="358"/>
        <end position="380"/>
    </location>
</feature>
<evidence type="ECO:0000313" key="10">
    <source>
        <dbReference type="Proteomes" id="UP000007264"/>
    </source>
</evidence>
<dbReference type="RefSeq" id="XP_005643213.1">
    <property type="nucleotide sequence ID" value="XM_005643156.1"/>
</dbReference>
<proteinExistence type="inferred from homology"/>
<evidence type="ECO:0000256" key="4">
    <source>
        <dbReference type="ARBA" id="ARBA00022989"/>
    </source>
</evidence>
<dbReference type="OrthoDB" id="3639251at2759"/>
<dbReference type="AlphaFoldDB" id="I0YJV0"/>
<protein>
    <submittedName>
        <fullName evidence="9">MFS general substrate transporter</fullName>
    </submittedName>
</protein>
<dbReference type="GeneID" id="17036598"/>
<dbReference type="EMBL" id="AGSI01000022">
    <property type="protein sequence ID" value="EIE18669.1"/>
    <property type="molecule type" value="Genomic_DNA"/>
</dbReference>
<accession>I0YJV0</accession>
<comment type="similarity">
    <text evidence="6">Belongs to the major facilitator superfamily. Spinster (TC 2.A.1.49) family.</text>
</comment>
<dbReference type="PROSITE" id="PS50850">
    <property type="entry name" value="MFS"/>
    <property type="match status" value="1"/>
</dbReference>
<organism evidence="9 10">
    <name type="scientific">Coccomyxa subellipsoidea (strain C-169)</name>
    <name type="common">Green microalga</name>
    <dbReference type="NCBI Taxonomy" id="574566"/>
    <lineage>
        <taxon>Eukaryota</taxon>
        <taxon>Viridiplantae</taxon>
        <taxon>Chlorophyta</taxon>
        <taxon>core chlorophytes</taxon>
        <taxon>Trebouxiophyceae</taxon>
        <taxon>Trebouxiophyceae incertae sedis</taxon>
        <taxon>Coccomyxaceae</taxon>
        <taxon>Coccomyxa</taxon>
        <taxon>Coccomyxa subellipsoidea</taxon>
    </lineage>
</organism>
<evidence type="ECO:0000256" key="2">
    <source>
        <dbReference type="ARBA" id="ARBA00022448"/>
    </source>
</evidence>
<dbReference type="SUPFAM" id="SSF103473">
    <property type="entry name" value="MFS general substrate transporter"/>
    <property type="match status" value="1"/>
</dbReference>
<feature type="transmembrane region" description="Helical" evidence="7">
    <location>
        <begin position="66"/>
        <end position="88"/>
    </location>
</feature>
<keyword evidence="3 7" id="KW-0812">Transmembrane</keyword>
<feature type="transmembrane region" description="Helical" evidence="7">
    <location>
        <begin position="194"/>
        <end position="211"/>
    </location>
</feature>
<feature type="transmembrane region" description="Helical" evidence="7">
    <location>
        <begin position="123"/>
        <end position="148"/>
    </location>
</feature>
<evidence type="ECO:0000259" key="8">
    <source>
        <dbReference type="PROSITE" id="PS50850"/>
    </source>
</evidence>
<sequence length="496" mass="52812">MKHDEEQPGPRTIGPFVVGLQQTRREQIAAWYGVAALFFVVLVPTLNSTILAYFTSSLQKDCGLTIAQYGLLTGYASGLVNAIASLVLGWGVDRYNWPRTYVLAAANLLLSGMYILEGLSRNFGMLLAAVMVGSVGASVHLTLSVSLVSDLLPPQHASIGQALIFTGEAVAVVMGGNIAYAFKVHNITWRAAPIGLAVASFCVSLAVGLGIKEPKKGRFIIESKEGGRKFELWSALAYMANMKTFWMLIVGLGIRMNAGHLVLAYMPPFFGALYPRNIEKRPWMALYTGAIGGVGGGVFFMISLWSRKIAGNGGYALMLVCMACGALLANGATGPLAALTTLILPPEFKSFALSVYEFLTGLLAPMYSVIIGVGLQAVALSAERQVGSNIGGPGPTSKLEAGERTFKAAQILLAVGLLFSFVGSASFFVPASWGVLSDIRKQRERAEGTAPPERLPLWRKVAMITAVIAVIILVICLLIISLAASFNPGGFRKRLG</sequence>
<evidence type="ECO:0000256" key="1">
    <source>
        <dbReference type="ARBA" id="ARBA00004141"/>
    </source>
</evidence>
<dbReference type="GO" id="GO:0016020">
    <property type="term" value="C:membrane"/>
    <property type="evidence" value="ECO:0007669"/>
    <property type="project" value="UniProtKB-SubCell"/>
</dbReference>
<keyword evidence="5 7" id="KW-0472">Membrane</keyword>
<dbReference type="KEGG" id="csl:COCSUDRAFT_68148"/>
<dbReference type="Gene3D" id="1.20.1250.20">
    <property type="entry name" value="MFS general substrate transporter like domains"/>
    <property type="match status" value="1"/>
</dbReference>
<dbReference type="InterPro" id="IPR044770">
    <property type="entry name" value="MFS_spinster-like"/>
</dbReference>
<keyword evidence="4 7" id="KW-1133">Transmembrane helix</keyword>